<reference evidence="4" key="1">
    <citation type="submission" date="2023-07" db="EMBL/GenBank/DDBJ databases">
        <title>Zobellia barbeyronii sp. nov., a new marine flavobacterium, isolated from green and red algae.</title>
        <authorList>
            <person name="Nedashkovskaya O.I."/>
            <person name="Otstavnykh N."/>
            <person name="Zhukova N."/>
            <person name="Guzev K."/>
            <person name="Chausova V."/>
            <person name="Tekutyeva L."/>
            <person name="Mikhailov V."/>
            <person name="Isaeva M."/>
        </authorList>
    </citation>
    <scope>NUCLEOTIDE SEQUENCE [LARGE SCALE GENOMIC DNA]</scope>
    <source>
        <strain evidence="4">KMM 6746</strain>
    </source>
</reference>
<comment type="caution">
    <text evidence="3">The sequence shown here is derived from an EMBL/GenBank/DDBJ whole genome shotgun (WGS) entry which is preliminary data.</text>
</comment>
<comment type="similarity">
    <text evidence="1">Belongs to the short-chain dehydrogenases/reductases (SDR) family.</text>
</comment>
<gene>
    <name evidence="3" type="ORF">HW347_04655</name>
</gene>
<evidence type="ECO:0000313" key="4">
    <source>
        <dbReference type="Proteomes" id="UP000740413"/>
    </source>
</evidence>
<sequence length="306" mass="33896">MKTTKISKSKFRRMLSWGWMQKAKTPTCPNLPTLTNKIVAITGGNSGIGLETVKGLLARGAEVIILSRNGKKSEDIIKSLNGKVHFLEIDLGNIRTIEPAVLKLKGILNERKIDILINNAGIALQEPHRLSPQGYEMTFAVNVLGHHILFKECQSKLLLTHDARIISVAGDIYMQADDCTPNYKYEGKSGVSAYSRSKVGVMWWAFECYRLYPDYKVVAVHPGVVPLGLGANENAFFTCIMSSILLSPKGGAQMSLICATQPNIESGAYYHNTLGKTILPENDIALNKEKSKNFWHTLEDIYAKDL</sequence>
<evidence type="ECO:0000313" key="3">
    <source>
        <dbReference type="EMBL" id="MBT2160544.1"/>
    </source>
</evidence>
<protein>
    <submittedName>
        <fullName evidence="3">SDR family NAD(P)-dependent oxidoreductase</fullName>
    </submittedName>
</protein>
<evidence type="ECO:0000256" key="2">
    <source>
        <dbReference type="ARBA" id="ARBA00023002"/>
    </source>
</evidence>
<dbReference type="RefSeq" id="WP_214610775.1">
    <property type="nucleotide sequence ID" value="NZ_JACATN010000002.1"/>
</dbReference>
<dbReference type="SUPFAM" id="SSF51735">
    <property type="entry name" value="NAD(P)-binding Rossmann-fold domains"/>
    <property type="match status" value="1"/>
</dbReference>
<dbReference type="EMBL" id="JACATN010000002">
    <property type="protein sequence ID" value="MBT2160544.1"/>
    <property type="molecule type" value="Genomic_DNA"/>
</dbReference>
<name>A0ABS5WBF7_9FLAO</name>
<proteinExistence type="inferred from homology"/>
<dbReference type="Gene3D" id="3.40.50.720">
    <property type="entry name" value="NAD(P)-binding Rossmann-like Domain"/>
    <property type="match status" value="1"/>
</dbReference>
<dbReference type="PANTHER" id="PTHR24320">
    <property type="entry name" value="RETINOL DEHYDROGENASE"/>
    <property type="match status" value="1"/>
</dbReference>
<dbReference type="Proteomes" id="UP000740413">
    <property type="component" value="Unassembled WGS sequence"/>
</dbReference>
<accession>A0ABS5WBF7</accession>
<organism evidence="3 4">
    <name type="scientific">Zobellia barbeyronii</name>
    <dbReference type="NCBI Taxonomy" id="2748009"/>
    <lineage>
        <taxon>Bacteria</taxon>
        <taxon>Pseudomonadati</taxon>
        <taxon>Bacteroidota</taxon>
        <taxon>Flavobacteriia</taxon>
        <taxon>Flavobacteriales</taxon>
        <taxon>Flavobacteriaceae</taxon>
        <taxon>Zobellia</taxon>
    </lineage>
</organism>
<dbReference type="PRINTS" id="PR00081">
    <property type="entry name" value="GDHRDH"/>
</dbReference>
<keyword evidence="2" id="KW-0560">Oxidoreductase</keyword>
<dbReference type="InterPro" id="IPR036291">
    <property type="entry name" value="NAD(P)-bd_dom_sf"/>
</dbReference>
<dbReference type="PANTHER" id="PTHR24320:SF148">
    <property type="entry name" value="NAD(P)-BINDING ROSSMANN-FOLD SUPERFAMILY PROTEIN"/>
    <property type="match status" value="1"/>
</dbReference>
<keyword evidence="4" id="KW-1185">Reference proteome</keyword>
<dbReference type="InterPro" id="IPR002347">
    <property type="entry name" value="SDR_fam"/>
</dbReference>
<dbReference type="Pfam" id="PF00106">
    <property type="entry name" value="adh_short"/>
    <property type="match status" value="1"/>
</dbReference>
<evidence type="ECO:0000256" key="1">
    <source>
        <dbReference type="ARBA" id="ARBA00006484"/>
    </source>
</evidence>